<evidence type="ECO:0000313" key="5">
    <source>
        <dbReference type="Proteomes" id="UP000813462"/>
    </source>
</evidence>
<dbReference type="InterPro" id="IPR050931">
    <property type="entry name" value="Mito_Protein_Transport_Metaxin"/>
</dbReference>
<feature type="domain" description="Metaxin glutathione S-transferase" evidence="2">
    <location>
        <begin position="126"/>
        <end position="187"/>
    </location>
</feature>
<gene>
    <name evidence="4" type="ORF">FEM48_Zijuj01G0013600</name>
</gene>
<sequence>MEEVVGEREEYTLVVRKPCFGLPTACPSCLPAYFYLKFSNLPFNLDFNLIYPDSDRIPYVESGDYVAYNNEKGGVIERLKGDGIVDLDIELYSVPEWISLTAMISTWLADALVSSVDEQIYRKANIAYGALSTRLGEQKFFFENRPSSLDAIFLGQTLITLQALPETSLLRSKLLEHDNLVKYAERLKTEFVDASSSSSVPHFHAESSSSAPRRGPPKWSKMLKISDTTCNFLGFIMDMKQDSILGSKPKTKPKREKTKEEKTFRRRAKYFVVTQLVSVLLFLTLMGRPDDVEVELDDDDESYE</sequence>
<dbReference type="PANTHER" id="PTHR12289">
    <property type="entry name" value="METAXIN RELATED"/>
    <property type="match status" value="1"/>
</dbReference>
<protein>
    <recommendedName>
        <fullName evidence="6">Metaxin</fullName>
    </recommendedName>
</protein>
<name>A0A978VYB7_ZIZJJ</name>
<dbReference type="Pfam" id="PF17172">
    <property type="entry name" value="GST_N_4"/>
    <property type="match status" value="1"/>
</dbReference>
<accession>A0A978VYB7</accession>
<dbReference type="Pfam" id="PF17171">
    <property type="entry name" value="GST_C_6"/>
    <property type="match status" value="1"/>
</dbReference>
<dbReference type="CDD" id="cd03193">
    <property type="entry name" value="GST_C_Metaxin"/>
    <property type="match status" value="1"/>
</dbReference>
<dbReference type="PANTHER" id="PTHR12289:SF41">
    <property type="entry name" value="FAILED AXON CONNECTIONS-RELATED"/>
    <property type="match status" value="1"/>
</dbReference>
<feature type="domain" description="Thioredoxin-like fold" evidence="3">
    <location>
        <begin position="27"/>
        <end position="113"/>
    </location>
</feature>
<dbReference type="GO" id="GO:0005741">
    <property type="term" value="C:mitochondrial outer membrane"/>
    <property type="evidence" value="ECO:0007669"/>
    <property type="project" value="TreeGrafter"/>
</dbReference>
<organism evidence="4 5">
    <name type="scientific">Ziziphus jujuba var. spinosa</name>
    <dbReference type="NCBI Taxonomy" id="714518"/>
    <lineage>
        <taxon>Eukaryota</taxon>
        <taxon>Viridiplantae</taxon>
        <taxon>Streptophyta</taxon>
        <taxon>Embryophyta</taxon>
        <taxon>Tracheophyta</taxon>
        <taxon>Spermatophyta</taxon>
        <taxon>Magnoliopsida</taxon>
        <taxon>eudicotyledons</taxon>
        <taxon>Gunneridae</taxon>
        <taxon>Pentapetalae</taxon>
        <taxon>rosids</taxon>
        <taxon>fabids</taxon>
        <taxon>Rosales</taxon>
        <taxon>Rhamnaceae</taxon>
        <taxon>Paliureae</taxon>
        <taxon>Ziziphus</taxon>
    </lineage>
</organism>
<reference evidence="4" key="1">
    <citation type="journal article" date="2021" name="Front. Plant Sci.">
        <title>Chromosome-Scale Genome Assembly for Chinese Sour Jujube and Insights Into Its Genome Evolution and Domestication Signature.</title>
        <authorList>
            <person name="Shen L.-Y."/>
            <person name="Luo H."/>
            <person name="Wang X.-L."/>
            <person name="Wang X.-M."/>
            <person name="Qiu X.-J."/>
            <person name="Liu H."/>
            <person name="Zhou S.-S."/>
            <person name="Jia K.-H."/>
            <person name="Nie S."/>
            <person name="Bao Y.-T."/>
            <person name="Zhang R.-G."/>
            <person name="Yun Q.-Z."/>
            <person name="Chai Y.-H."/>
            <person name="Lu J.-Y."/>
            <person name="Li Y."/>
            <person name="Zhao S.-W."/>
            <person name="Mao J.-F."/>
            <person name="Jia S.-G."/>
            <person name="Mao Y.-M."/>
        </authorList>
    </citation>
    <scope>NUCLEOTIDE SEQUENCE</scope>
    <source>
        <strain evidence="4">AT0</strain>
        <tissue evidence="4">Leaf</tissue>
    </source>
</reference>
<dbReference type="InterPro" id="IPR012336">
    <property type="entry name" value="Thioredoxin-like_fold"/>
</dbReference>
<feature type="region of interest" description="Disordered" evidence="1">
    <location>
        <begin position="199"/>
        <end position="220"/>
    </location>
</feature>
<evidence type="ECO:0008006" key="6">
    <source>
        <dbReference type="Google" id="ProtNLM"/>
    </source>
</evidence>
<evidence type="ECO:0000259" key="3">
    <source>
        <dbReference type="Pfam" id="PF17172"/>
    </source>
</evidence>
<feature type="compositionally biased region" description="Polar residues" evidence="1">
    <location>
        <begin position="199"/>
        <end position="211"/>
    </location>
</feature>
<dbReference type="AlphaFoldDB" id="A0A978VYB7"/>
<dbReference type="EMBL" id="JAEACU010000001">
    <property type="protein sequence ID" value="KAH7544701.1"/>
    <property type="molecule type" value="Genomic_DNA"/>
</dbReference>
<evidence type="ECO:0000259" key="2">
    <source>
        <dbReference type="Pfam" id="PF17171"/>
    </source>
</evidence>
<dbReference type="GO" id="GO:0006626">
    <property type="term" value="P:protein targeting to mitochondrion"/>
    <property type="evidence" value="ECO:0007669"/>
    <property type="project" value="TreeGrafter"/>
</dbReference>
<proteinExistence type="predicted"/>
<evidence type="ECO:0000313" key="4">
    <source>
        <dbReference type="EMBL" id="KAH7544701.1"/>
    </source>
</evidence>
<comment type="caution">
    <text evidence="4">The sequence shown here is derived from an EMBL/GenBank/DDBJ whole genome shotgun (WGS) entry which is preliminary data.</text>
</comment>
<dbReference type="InterPro" id="IPR033468">
    <property type="entry name" value="Metaxin_GST"/>
</dbReference>
<dbReference type="Proteomes" id="UP000813462">
    <property type="component" value="Unassembled WGS sequence"/>
</dbReference>
<evidence type="ECO:0000256" key="1">
    <source>
        <dbReference type="SAM" id="MobiDB-lite"/>
    </source>
</evidence>